<evidence type="ECO:0000256" key="2">
    <source>
        <dbReference type="ARBA" id="ARBA00022694"/>
    </source>
</evidence>
<protein>
    <recommendedName>
        <fullName evidence="9">Dual-specificity RNA pseudouridine synthase RluA</fullName>
        <ecNumber evidence="7">5.4.99.28</ecNumber>
        <ecNumber evidence="8">5.4.99.29</ecNumber>
    </recommendedName>
    <alternativeName>
        <fullName evidence="10">23S rRNA pseudouridine(746) synthase</fullName>
    </alternativeName>
    <alternativeName>
        <fullName evidence="13">Ribosomal large subunit pseudouridine synthase A</fullName>
    </alternativeName>
    <alternativeName>
        <fullName evidence="12">rRNA pseudouridylate synthase A</fullName>
    </alternativeName>
    <alternativeName>
        <fullName evidence="14">rRNA-uridine isomerase A</fullName>
    </alternativeName>
    <alternativeName>
        <fullName evidence="11">tRNA pseudouridine(32) synthase</fullName>
    </alternativeName>
</protein>
<dbReference type="CDD" id="cd02869">
    <property type="entry name" value="PseudoU_synth_RluA_like"/>
    <property type="match status" value="1"/>
</dbReference>
<dbReference type="EMBL" id="NVUS01000003">
    <property type="protein sequence ID" value="PCJ02973.1"/>
    <property type="molecule type" value="Genomic_DNA"/>
</dbReference>
<feature type="domain" description="Pseudouridine synthase RsuA/RluA-like" evidence="15">
    <location>
        <begin position="20"/>
        <end position="166"/>
    </location>
</feature>
<dbReference type="GO" id="GO:0008033">
    <property type="term" value="P:tRNA processing"/>
    <property type="evidence" value="ECO:0007669"/>
    <property type="project" value="UniProtKB-KW"/>
</dbReference>
<evidence type="ECO:0000256" key="11">
    <source>
        <dbReference type="ARBA" id="ARBA00042372"/>
    </source>
</evidence>
<dbReference type="GO" id="GO:0160142">
    <property type="term" value="F:23S rRNA pseudouridine(746) synthase activity"/>
    <property type="evidence" value="ECO:0007669"/>
    <property type="project" value="UniProtKB-EC"/>
</dbReference>
<name>A0A2A4Z7I4_9PROT</name>
<evidence type="ECO:0000313" key="16">
    <source>
        <dbReference type="EMBL" id="PCJ02973.1"/>
    </source>
</evidence>
<evidence type="ECO:0000256" key="1">
    <source>
        <dbReference type="ARBA" id="ARBA00010876"/>
    </source>
</evidence>
<reference key="1">
    <citation type="submission" date="2017-08" db="EMBL/GenBank/DDBJ databases">
        <title>A dynamic microbial community with high functional redundancy inhabits the cold, oxic subseafloor aquifer.</title>
        <authorList>
            <person name="Tully B.J."/>
            <person name="Wheat C.G."/>
            <person name="Glazer B.T."/>
            <person name="Huber J.A."/>
        </authorList>
    </citation>
    <scope>NUCLEOTIDE SEQUENCE [LARGE SCALE GENOMIC DNA]</scope>
</reference>
<proteinExistence type="inferred from homology"/>
<dbReference type="GO" id="GO:0160151">
    <property type="term" value="F:tRNA pseudouridine(32) synthase activity"/>
    <property type="evidence" value="ECO:0007669"/>
    <property type="project" value="UniProtKB-EC"/>
</dbReference>
<evidence type="ECO:0000259" key="15">
    <source>
        <dbReference type="Pfam" id="PF00849"/>
    </source>
</evidence>
<dbReference type="InterPro" id="IPR020103">
    <property type="entry name" value="PsdUridine_synth_cat_dom_sf"/>
</dbReference>
<evidence type="ECO:0000256" key="5">
    <source>
        <dbReference type="ARBA" id="ARBA00036916"/>
    </source>
</evidence>
<dbReference type="FunFam" id="3.30.2350.10:FF:000005">
    <property type="entry name" value="Pseudouridine synthase"/>
    <property type="match status" value="1"/>
</dbReference>
<keyword evidence="3" id="KW-0413">Isomerase</keyword>
<evidence type="ECO:0000256" key="8">
    <source>
        <dbReference type="ARBA" id="ARBA00038945"/>
    </source>
</evidence>
<evidence type="ECO:0000256" key="14">
    <source>
        <dbReference type="ARBA" id="ARBA00043143"/>
    </source>
</evidence>
<dbReference type="PANTHER" id="PTHR21600:SF91">
    <property type="entry name" value="DUAL-SPECIFICITY RNA PSEUDOURIDINE SYNTHASE RLUA"/>
    <property type="match status" value="1"/>
</dbReference>
<dbReference type="InterPro" id="IPR050188">
    <property type="entry name" value="RluA_PseudoU_synthase"/>
</dbReference>
<reference evidence="16" key="2">
    <citation type="journal article" date="2018" name="ISME J.">
        <title>A dynamic microbial community with high functional redundancy inhabits the cold, oxic subseafloor aquifer.</title>
        <authorList>
            <person name="Tully B.J."/>
            <person name="Wheat C.G."/>
            <person name="Glazer B.T."/>
            <person name="Huber J.A."/>
        </authorList>
    </citation>
    <scope>NUCLEOTIDE SEQUENCE</scope>
    <source>
        <strain evidence="16">NORP83</strain>
    </source>
</reference>
<evidence type="ECO:0000256" key="9">
    <source>
        <dbReference type="ARBA" id="ARBA00039988"/>
    </source>
</evidence>
<evidence type="ECO:0000256" key="13">
    <source>
        <dbReference type="ARBA" id="ARBA00042883"/>
    </source>
</evidence>
<evidence type="ECO:0000256" key="4">
    <source>
        <dbReference type="ARBA" id="ARBA00036184"/>
    </source>
</evidence>
<gene>
    <name evidence="16" type="ORF">COB13_03250</name>
</gene>
<dbReference type="Pfam" id="PF00849">
    <property type="entry name" value="PseudoU_synth_2"/>
    <property type="match status" value="1"/>
</dbReference>
<dbReference type="PANTHER" id="PTHR21600">
    <property type="entry name" value="MITOCHONDRIAL RNA PSEUDOURIDINE SYNTHASE"/>
    <property type="match status" value="1"/>
</dbReference>
<organism evidence="16">
    <name type="scientific">OCS116 cluster bacterium</name>
    <dbReference type="NCBI Taxonomy" id="2030921"/>
    <lineage>
        <taxon>Bacteria</taxon>
        <taxon>Pseudomonadati</taxon>
        <taxon>Pseudomonadota</taxon>
        <taxon>Alphaproteobacteria</taxon>
        <taxon>OCS116 cluster</taxon>
    </lineage>
</organism>
<dbReference type="Gene3D" id="3.30.2350.10">
    <property type="entry name" value="Pseudouridine synthase"/>
    <property type="match status" value="1"/>
</dbReference>
<evidence type="ECO:0000256" key="12">
    <source>
        <dbReference type="ARBA" id="ARBA00042844"/>
    </source>
</evidence>
<dbReference type="AlphaFoldDB" id="A0A2A4Z7I4"/>
<evidence type="ECO:0000256" key="3">
    <source>
        <dbReference type="ARBA" id="ARBA00023235"/>
    </source>
</evidence>
<sequence length="216" mass="24522">MFIYNPPLEPKFEIMYEDEDLLVLNKQSGLLSVPGRLPEHKDSLYKRILEVYPTAQVVHRLDMDTSGIIIMPLNKETLSHISKQFQARTVSKTYIADVYGTPEKKNGSVDLPLIFDPPNRPKQKVCHETGKASLTHYEVIDQSKKFSRVKLTPVTGRSHQLRVHMLALGHPIIGDTLYAHDEALTLANRLHLHATSLTLLHPRSEQILNFSSPVPF</sequence>
<comment type="function">
    <text evidence="6">Dual specificity enzyme that catalyzes the synthesis of pseudouridine from uracil-746 in 23S ribosomal RNA and from uracil-32 in the anticodon stem and loop of transfer RNAs.</text>
</comment>
<comment type="caution">
    <text evidence="16">The sequence shown here is derived from an EMBL/GenBank/DDBJ whole genome shotgun (WGS) entry which is preliminary data.</text>
</comment>
<comment type="catalytic activity">
    <reaction evidence="5">
        <text>uridine(746) in 23S rRNA = pseudouridine(746) in 23S rRNA</text>
        <dbReference type="Rhea" id="RHEA:42548"/>
        <dbReference type="Rhea" id="RHEA-COMP:10109"/>
        <dbReference type="Rhea" id="RHEA-COMP:10110"/>
        <dbReference type="ChEBI" id="CHEBI:65314"/>
        <dbReference type="ChEBI" id="CHEBI:65315"/>
        <dbReference type="EC" id="5.4.99.29"/>
    </reaction>
</comment>
<dbReference type="InterPro" id="IPR006145">
    <property type="entry name" value="PsdUridine_synth_RsuA/RluA"/>
</dbReference>
<evidence type="ECO:0000256" key="7">
    <source>
        <dbReference type="ARBA" id="ARBA00038944"/>
    </source>
</evidence>
<dbReference type="GO" id="GO:0003723">
    <property type="term" value="F:RNA binding"/>
    <property type="evidence" value="ECO:0007669"/>
    <property type="project" value="InterPro"/>
</dbReference>
<dbReference type="EC" id="5.4.99.28" evidence="7"/>
<evidence type="ECO:0000256" key="6">
    <source>
        <dbReference type="ARBA" id="ARBA00037305"/>
    </source>
</evidence>
<evidence type="ECO:0000256" key="10">
    <source>
        <dbReference type="ARBA" id="ARBA00041266"/>
    </source>
</evidence>
<keyword evidence="2" id="KW-0819">tRNA processing</keyword>
<comment type="similarity">
    <text evidence="1">Belongs to the pseudouridine synthase RluA family.</text>
</comment>
<accession>A0A2A4Z7I4</accession>
<comment type="catalytic activity">
    <reaction evidence="4">
        <text>uridine(32) in tRNA = pseudouridine(32) in tRNA</text>
        <dbReference type="Rhea" id="RHEA:42544"/>
        <dbReference type="Rhea" id="RHEA-COMP:10107"/>
        <dbReference type="Rhea" id="RHEA-COMP:10108"/>
        <dbReference type="ChEBI" id="CHEBI:65314"/>
        <dbReference type="ChEBI" id="CHEBI:65315"/>
        <dbReference type="EC" id="5.4.99.28"/>
    </reaction>
</comment>
<dbReference type="GO" id="GO:0000455">
    <property type="term" value="P:enzyme-directed rRNA pseudouridine synthesis"/>
    <property type="evidence" value="ECO:0007669"/>
    <property type="project" value="TreeGrafter"/>
</dbReference>
<dbReference type="SUPFAM" id="SSF55120">
    <property type="entry name" value="Pseudouridine synthase"/>
    <property type="match status" value="1"/>
</dbReference>
<dbReference type="EC" id="5.4.99.29" evidence="8"/>